<evidence type="ECO:0000313" key="1">
    <source>
        <dbReference type="EMBL" id="GAF78095.1"/>
    </source>
</evidence>
<dbReference type="EMBL" id="BARS01008389">
    <property type="protein sequence ID" value="GAF78095.1"/>
    <property type="molecule type" value="Genomic_DNA"/>
</dbReference>
<reference evidence="1" key="1">
    <citation type="journal article" date="2014" name="Front. Microbiol.">
        <title>High frequency of phylogenetically diverse reductive dehalogenase-homologous genes in deep subseafloor sedimentary metagenomes.</title>
        <authorList>
            <person name="Kawai M."/>
            <person name="Futagami T."/>
            <person name="Toyoda A."/>
            <person name="Takaki Y."/>
            <person name="Nishi S."/>
            <person name="Hori S."/>
            <person name="Arai W."/>
            <person name="Tsubouchi T."/>
            <person name="Morono Y."/>
            <person name="Uchiyama I."/>
            <person name="Ito T."/>
            <person name="Fujiyama A."/>
            <person name="Inagaki F."/>
            <person name="Takami H."/>
        </authorList>
    </citation>
    <scope>NUCLEOTIDE SEQUENCE</scope>
    <source>
        <strain evidence="1">Expedition CK06-06</strain>
    </source>
</reference>
<accession>X0TPQ3</accession>
<gene>
    <name evidence="1" type="ORF">S01H1_16005</name>
</gene>
<comment type="caution">
    <text evidence="1">The sequence shown here is derived from an EMBL/GenBank/DDBJ whole genome shotgun (WGS) entry which is preliminary data.</text>
</comment>
<name>X0TPQ3_9ZZZZ</name>
<organism evidence="1">
    <name type="scientific">marine sediment metagenome</name>
    <dbReference type="NCBI Taxonomy" id="412755"/>
    <lineage>
        <taxon>unclassified sequences</taxon>
        <taxon>metagenomes</taxon>
        <taxon>ecological metagenomes</taxon>
    </lineage>
</organism>
<proteinExistence type="predicted"/>
<dbReference type="AlphaFoldDB" id="X0TPQ3"/>
<feature type="non-terminal residue" evidence="1">
    <location>
        <position position="1"/>
    </location>
</feature>
<protein>
    <submittedName>
        <fullName evidence="1">Uncharacterized protein</fullName>
    </submittedName>
</protein>
<sequence length="67" mass="7347">EGNDVAIWPTWKADKELSIRVVEGRSKTAVVKAPKEYAGVLFITAIYITDAGKKVKGEIMGEVKPDK</sequence>